<dbReference type="Pfam" id="PF02472">
    <property type="entry name" value="ExbD"/>
    <property type="match status" value="1"/>
</dbReference>
<keyword evidence="7" id="KW-0653">Protein transport</keyword>
<evidence type="ECO:0000256" key="1">
    <source>
        <dbReference type="ARBA" id="ARBA00004162"/>
    </source>
</evidence>
<dbReference type="GO" id="GO:0015031">
    <property type="term" value="P:protein transport"/>
    <property type="evidence" value="ECO:0007669"/>
    <property type="project" value="UniProtKB-KW"/>
</dbReference>
<evidence type="ECO:0000256" key="2">
    <source>
        <dbReference type="ARBA" id="ARBA00005811"/>
    </source>
</evidence>
<sequence length="150" mass="17004">MKIKKNRREVQEGDMTPMIDMTFQLIAFFMVLINFTQADQNKDIKLPESELAKPPEVPFENAITLQVYKDGNVYFDGKDYTPESLRPSLVVERQIADQFNADKGGAAKTVTVIIRGDALVETGKVQDLIKLCQDVGFEKFALRAKEKVPY</sequence>
<dbReference type="GO" id="GO:0005886">
    <property type="term" value="C:plasma membrane"/>
    <property type="evidence" value="ECO:0007669"/>
    <property type="project" value="UniProtKB-SubCell"/>
</dbReference>
<dbReference type="Gene3D" id="3.30.420.270">
    <property type="match status" value="1"/>
</dbReference>
<evidence type="ECO:0000313" key="9">
    <source>
        <dbReference type="Proteomes" id="UP000239388"/>
    </source>
</evidence>
<evidence type="ECO:0000256" key="7">
    <source>
        <dbReference type="RuleBase" id="RU003879"/>
    </source>
</evidence>
<comment type="caution">
    <text evidence="8">The sequence shown here is derived from an EMBL/GenBank/DDBJ whole genome shotgun (WGS) entry which is preliminary data.</text>
</comment>
<dbReference type="RefSeq" id="WP_105357466.1">
    <property type="nucleotide sequence ID" value="NZ_PUIB01000022.1"/>
</dbReference>
<protein>
    <submittedName>
        <fullName evidence="8">Biopolymer transporter ExbD</fullName>
    </submittedName>
</protein>
<evidence type="ECO:0000313" key="8">
    <source>
        <dbReference type="EMBL" id="PQO29935.1"/>
    </source>
</evidence>
<accession>A0A2S8FCP4</accession>
<dbReference type="InterPro" id="IPR003400">
    <property type="entry name" value="ExbD"/>
</dbReference>
<evidence type="ECO:0000256" key="3">
    <source>
        <dbReference type="ARBA" id="ARBA00022475"/>
    </source>
</evidence>
<dbReference type="Proteomes" id="UP000239388">
    <property type="component" value="Unassembled WGS sequence"/>
</dbReference>
<comment type="similarity">
    <text evidence="2 7">Belongs to the ExbD/TolR family.</text>
</comment>
<dbReference type="GO" id="GO:0022857">
    <property type="term" value="F:transmembrane transporter activity"/>
    <property type="evidence" value="ECO:0007669"/>
    <property type="project" value="InterPro"/>
</dbReference>
<evidence type="ECO:0000256" key="5">
    <source>
        <dbReference type="ARBA" id="ARBA00022989"/>
    </source>
</evidence>
<keyword evidence="4 7" id="KW-0812">Transmembrane</keyword>
<evidence type="ECO:0000256" key="4">
    <source>
        <dbReference type="ARBA" id="ARBA00022692"/>
    </source>
</evidence>
<gene>
    <name evidence="8" type="ORF">C5Y98_21980</name>
</gene>
<dbReference type="PANTHER" id="PTHR30558">
    <property type="entry name" value="EXBD MEMBRANE COMPONENT OF PMF-DRIVEN MACROMOLECULE IMPORT SYSTEM"/>
    <property type="match status" value="1"/>
</dbReference>
<evidence type="ECO:0000256" key="6">
    <source>
        <dbReference type="ARBA" id="ARBA00023136"/>
    </source>
</evidence>
<dbReference type="OrthoDB" id="284492at2"/>
<dbReference type="PANTHER" id="PTHR30558:SF3">
    <property type="entry name" value="BIOPOLYMER TRANSPORT PROTEIN EXBD-RELATED"/>
    <property type="match status" value="1"/>
</dbReference>
<keyword evidence="7" id="KW-0813">Transport</keyword>
<keyword evidence="6" id="KW-0472">Membrane</keyword>
<organism evidence="8 9">
    <name type="scientific">Blastopirellula marina</name>
    <dbReference type="NCBI Taxonomy" id="124"/>
    <lineage>
        <taxon>Bacteria</taxon>
        <taxon>Pseudomonadati</taxon>
        <taxon>Planctomycetota</taxon>
        <taxon>Planctomycetia</taxon>
        <taxon>Pirellulales</taxon>
        <taxon>Pirellulaceae</taxon>
        <taxon>Blastopirellula</taxon>
    </lineage>
</organism>
<dbReference type="EMBL" id="PUIB01000022">
    <property type="protein sequence ID" value="PQO29935.1"/>
    <property type="molecule type" value="Genomic_DNA"/>
</dbReference>
<dbReference type="AlphaFoldDB" id="A0A2S8FCP4"/>
<proteinExistence type="inferred from homology"/>
<keyword evidence="5" id="KW-1133">Transmembrane helix</keyword>
<name>A0A2S8FCP4_9BACT</name>
<reference evidence="8 9" key="1">
    <citation type="submission" date="2018-02" db="EMBL/GenBank/DDBJ databases">
        <title>Comparative genomes isolates from brazilian mangrove.</title>
        <authorList>
            <person name="Araujo J.E."/>
            <person name="Taketani R.G."/>
            <person name="Silva M.C.P."/>
            <person name="Loureco M.V."/>
            <person name="Andreote F.D."/>
        </authorList>
    </citation>
    <scope>NUCLEOTIDE SEQUENCE [LARGE SCALE GENOMIC DNA]</scope>
    <source>
        <strain evidence="8 9">NAP PRIS-MGV</strain>
    </source>
</reference>
<keyword evidence="3" id="KW-1003">Cell membrane</keyword>
<comment type="subcellular location">
    <subcellularLocation>
        <location evidence="1">Cell membrane</location>
        <topology evidence="1">Single-pass membrane protein</topology>
    </subcellularLocation>
    <subcellularLocation>
        <location evidence="7">Cell membrane</location>
        <topology evidence="7">Single-pass type II membrane protein</topology>
    </subcellularLocation>
</comment>